<feature type="compositionally biased region" description="Acidic residues" evidence="1">
    <location>
        <begin position="126"/>
        <end position="143"/>
    </location>
</feature>
<evidence type="ECO:0000313" key="2">
    <source>
        <dbReference type="EMBL" id="KAJ4428287.1"/>
    </source>
</evidence>
<feature type="region of interest" description="Disordered" evidence="1">
    <location>
        <begin position="104"/>
        <end position="157"/>
    </location>
</feature>
<sequence length="157" mass="17405">MAGLCEGCNEPPGSLKASNCHNPGDPRNETVRLTGFLEFGKDAATLPPRGFDGRLSILLNEGCDWLLTGEDKISVTAVCEKTYNTISKFNRGDFGRKYIKCLKTDDGDDDDDDDDVHRKKQAAVREEEEEEEEDEEEEEEEKEEATGIAQSPEALAC</sequence>
<dbReference type="Proteomes" id="UP001148838">
    <property type="component" value="Unassembled WGS sequence"/>
</dbReference>
<dbReference type="EMBL" id="JAJSOF020000037">
    <property type="protein sequence ID" value="KAJ4428287.1"/>
    <property type="molecule type" value="Genomic_DNA"/>
</dbReference>
<keyword evidence="3" id="KW-1185">Reference proteome</keyword>
<protein>
    <submittedName>
        <fullName evidence="2">Uncharacterized protein</fullName>
    </submittedName>
</protein>
<name>A0ABQ8S321_PERAM</name>
<accession>A0ABQ8S321</accession>
<proteinExistence type="predicted"/>
<comment type="caution">
    <text evidence="2">The sequence shown here is derived from an EMBL/GenBank/DDBJ whole genome shotgun (WGS) entry which is preliminary data.</text>
</comment>
<reference evidence="2 3" key="1">
    <citation type="journal article" date="2022" name="Allergy">
        <title>Genome assembly and annotation of Periplaneta americana reveal a comprehensive cockroach allergen profile.</title>
        <authorList>
            <person name="Wang L."/>
            <person name="Xiong Q."/>
            <person name="Saelim N."/>
            <person name="Wang L."/>
            <person name="Nong W."/>
            <person name="Wan A.T."/>
            <person name="Shi M."/>
            <person name="Liu X."/>
            <person name="Cao Q."/>
            <person name="Hui J.H.L."/>
            <person name="Sookrung N."/>
            <person name="Leung T.F."/>
            <person name="Tungtrongchitr A."/>
            <person name="Tsui S.K.W."/>
        </authorList>
    </citation>
    <scope>NUCLEOTIDE SEQUENCE [LARGE SCALE GENOMIC DNA]</scope>
    <source>
        <strain evidence="2">PWHHKU_190912</strain>
    </source>
</reference>
<organism evidence="2 3">
    <name type="scientific">Periplaneta americana</name>
    <name type="common">American cockroach</name>
    <name type="synonym">Blatta americana</name>
    <dbReference type="NCBI Taxonomy" id="6978"/>
    <lineage>
        <taxon>Eukaryota</taxon>
        <taxon>Metazoa</taxon>
        <taxon>Ecdysozoa</taxon>
        <taxon>Arthropoda</taxon>
        <taxon>Hexapoda</taxon>
        <taxon>Insecta</taxon>
        <taxon>Pterygota</taxon>
        <taxon>Neoptera</taxon>
        <taxon>Polyneoptera</taxon>
        <taxon>Dictyoptera</taxon>
        <taxon>Blattodea</taxon>
        <taxon>Blattoidea</taxon>
        <taxon>Blattidae</taxon>
        <taxon>Blattinae</taxon>
        <taxon>Periplaneta</taxon>
    </lineage>
</organism>
<evidence type="ECO:0000256" key="1">
    <source>
        <dbReference type="SAM" id="MobiDB-lite"/>
    </source>
</evidence>
<gene>
    <name evidence="2" type="ORF">ANN_24305</name>
</gene>
<evidence type="ECO:0000313" key="3">
    <source>
        <dbReference type="Proteomes" id="UP001148838"/>
    </source>
</evidence>